<reference evidence="4 5" key="1">
    <citation type="submission" date="2018-09" db="EMBL/GenBank/DDBJ databases">
        <authorList>
            <person name="Zhu H."/>
        </authorList>
    </citation>
    <scope>NUCLEOTIDE SEQUENCE [LARGE SCALE GENOMIC DNA]</scope>
    <source>
        <strain evidence="4 5">K2S05-167</strain>
    </source>
</reference>
<evidence type="ECO:0000256" key="1">
    <source>
        <dbReference type="ARBA" id="ARBA00022679"/>
    </source>
</evidence>
<proteinExistence type="predicted"/>
<gene>
    <name evidence="4" type="ORF">D3875_21960</name>
</gene>
<dbReference type="PANTHER" id="PTHR10434">
    <property type="entry name" value="1-ACYL-SN-GLYCEROL-3-PHOSPHATE ACYLTRANSFERASE"/>
    <property type="match status" value="1"/>
</dbReference>
<accession>A0A418V0C2</accession>
<name>A0A418V0C2_9DEIO</name>
<dbReference type="CDD" id="cd07989">
    <property type="entry name" value="LPLAT_AGPAT-like"/>
    <property type="match status" value="1"/>
</dbReference>
<dbReference type="AlphaFoldDB" id="A0A418V0C2"/>
<dbReference type="SMART" id="SM00563">
    <property type="entry name" value="PlsC"/>
    <property type="match status" value="1"/>
</dbReference>
<organism evidence="4 5">
    <name type="scientific">Deinococcus cavernae</name>
    <dbReference type="NCBI Taxonomy" id="2320857"/>
    <lineage>
        <taxon>Bacteria</taxon>
        <taxon>Thermotogati</taxon>
        <taxon>Deinococcota</taxon>
        <taxon>Deinococci</taxon>
        <taxon>Deinococcales</taxon>
        <taxon>Deinococcaceae</taxon>
        <taxon>Deinococcus</taxon>
    </lineage>
</organism>
<keyword evidence="2 4" id="KW-0012">Acyltransferase</keyword>
<dbReference type="Pfam" id="PF01553">
    <property type="entry name" value="Acyltransferase"/>
    <property type="match status" value="1"/>
</dbReference>
<protein>
    <submittedName>
        <fullName evidence="4">1-acyl-sn-glycerol-3-phosphate acyltransferase</fullName>
    </submittedName>
</protein>
<evidence type="ECO:0000313" key="5">
    <source>
        <dbReference type="Proteomes" id="UP000286287"/>
    </source>
</evidence>
<dbReference type="GO" id="GO:0003841">
    <property type="term" value="F:1-acylglycerol-3-phosphate O-acyltransferase activity"/>
    <property type="evidence" value="ECO:0007669"/>
    <property type="project" value="TreeGrafter"/>
</dbReference>
<dbReference type="Proteomes" id="UP000286287">
    <property type="component" value="Unassembled WGS sequence"/>
</dbReference>
<evidence type="ECO:0000259" key="3">
    <source>
        <dbReference type="SMART" id="SM00563"/>
    </source>
</evidence>
<comment type="caution">
    <text evidence="4">The sequence shown here is derived from an EMBL/GenBank/DDBJ whole genome shotgun (WGS) entry which is preliminary data.</text>
</comment>
<keyword evidence="5" id="KW-1185">Reference proteome</keyword>
<dbReference type="GO" id="GO:0006654">
    <property type="term" value="P:phosphatidic acid biosynthetic process"/>
    <property type="evidence" value="ECO:0007669"/>
    <property type="project" value="TreeGrafter"/>
</dbReference>
<dbReference type="OrthoDB" id="152799at2"/>
<feature type="domain" description="Phospholipid/glycerol acyltransferase" evidence="3">
    <location>
        <begin position="27"/>
        <end position="132"/>
    </location>
</feature>
<keyword evidence="1 4" id="KW-0808">Transferase</keyword>
<dbReference type="InterPro" id="IPR002123">
    <property type="entry name" value="Plipid/glycerol_acylTrfase"/>
</dbReference>
<sequence length="209" mass="22690">MRRAIRTDVHGQLAGVWVRGPLPTGAAVLAPNHHSWWDGYLLAVLAWSLGQPFTLMMTPRQLRRFPFLRRIGAVDTGQTRELLRAVRAGGWAVIFPEAALQSAGPVRALHPGAAWLARASGAPLVPVALRVVLRGAQWPEAFVRFGPPCAPDHLHAVLTELLAALDADLLASDPDQPPAGYLKWLSGRASRHDRPSLASQALTLLDQLE</sequence>
<dbReference type="PANTHER" id="PTHR10434:SF9">
    <property type="entry name" value="PHOSPHOLIPID_GLYCEROL ACYLTRANSFERASE DOMAIN-CONTAINING PROTEIN"/>
    <property type="match status" value="1"/>
</dbReference>
<evidence type="ECO:0000313" key="4">
    <source>
        <dbReference type="EMBL" id="RJF69171.1"/>
    </source>
</evidence>
<evidence type="ECO:0000256" key="2">
    <source>
        <dbReference type="ARBA" id="ARBA00023315"/>
    </source>
</evidence>
<dbReference type="EMBL" id="QYUJ01000030">
    <property type="protein sequence ID" value="RJF69171.1"/>
    <property type="molecule type" value="Genomic_DNA"/>
</dbReference>
<dbReference type="SUPFAM" id="SSF69593">
    <property type="entry name" value="Glycerol-3-phosphate (1)-acyltransferase"/>
    <property type="match status" value="1"/>
</dbReference>